<organism evidence="7 8">
    <name type="scientific">Mizuhopecten yessoensis</name>
    <name type="common">Japanese scallop</name>
    <name type="synonym">Patinopecten yessoensis</name>
    <dbReference type="NCBI Taxonomy" id="6573"/>
    <lineage>
        <taxon>Eukaryota</taxon>
        <taxon>Metazoa</taxon>
        <taxon>Spiralia</taxon>
        <taxon>Lophotrochozoa</taxon>
        <taxon>Mollusca</taxon>
        <taxon>Bivalvia</taxon>
        <taxon>Autobranchia</taxon>
        <taxon>Pteriomorphia</taxon>
        <taxon>Pectinida</taxon>
        <taxon>Pectinoidea</taxon>
        <taxon>Pectinidae</taxon>
        <taxon>Mizuhopecten</taxon>
    </lineage>
</organism>
<evidence type="ECO:0000256" key="1">
    <source>
        <dbReference type="ARBA" id="ARBA00022723"/>
    </source>
</evidence>
<keyword evidence="4" id="KW-0732">Signal</keyword>
<dbReference type="Gene3D" id="1.10.1280.10">
    <property type="entry name" value="Di-copper center containing domain from catechol oxidase"/>
    <property type="match status" value="1"/>
</dbReference>
<feature type="region of interest" description="Disordered" evidence="3">
    <location>
        <begin position="129"/>
        <end position="151"/>
    </location>
</feature>
<dbReference type="PROSITE" id="PS00498">
    <property type="entry name" value="TYROSINASE_2"/>
    <property type="match status" value="1"/>
</dbReference>
<evidence type="ECO:0000256" key="4">
    <source>
        <dbReference type="SAM" id="SignalP"/>
    </source>
</evidence>
<dbReference type="Pfam" id="PF00264">
    <property type="entry name" value="Tyrosinase"/>
    <property type="match status" value="1"/>
</dbReference>
<feature type="compositionally biased region" description="Basic residues" evidence="3">
    <location>
        <begin position="138"/>
        <end position="151"/>
    </location>
</feature>
<keyword evidence="1" id="KW-0479">Metal-binding</keyword>
<feature type="domain" description="Tyrosinase copper-binding" evidence="6">
    <location>
        <begin position="380"/>
        <end position="391"/>
    </location>
</feature>
<evidence type="ECO:0000259" key="6">
    <source>
        <dbReference type="PROSITE" id="PS00498"/>
    </source>
</evidence>
<dbReference type="PANTHER" id="PTHR11474:SF126">
    <property type="entry name" value="TYROSINASE-LIKE PROTEIN TYR-1-RELATED"/>
    <property type="match status" value="1"/>
</dbReference>
<feature type="chain" id="PRO_5012035594" evidence="4">
    <location>
        <begin position="20"/>
        <end position="535"/>
    </location>
</feature>
<dbReference type="AlphaFoldDB" id="A0A210QJQ9"/>
<reference evidence="7 8" key="1">
    <citation type="journal article" date="2017" name="Nat. Ecol. Evol.">
        <title>Scallop genome provides insights into evolution of bilaterian karyotype and development.</title>
        <authorList>
            <person name="Wang S."/>
            <person name="Zhang J."/>
            <person name="Jiao W."/>
            <person name="Li J."/>
            <person name="Xun X."/>
            <person name="Sun Y."/>
            <person name="Guo X."/>
            <person name="Huan P."/>
            <person name="Dong B."/>
            <person name="Zhang L."/>
            <person name="Hu X."/>
            <person name="Sun X."/>
            <person name="Wang J."/>
            <person name="Zhao C."/>
            <person name="Wang Y."/>
            <person name="Wang D."/>
            <person name="Huang X."/>
            <person name="Wang R."/>
            <person name="Lv J."/>
            <person name="Li Y."/>
            <person name="Zhang Z."/>
            <person name="Liu B."/>
            <person name="Lu W."/>
            <person name="Hui Y."/>
            <person name="Liang J."/>
            <person name="Zhou Z."/>
            <person name="Hou R."/>
            <person name="Li X."/>
            <person name="Liu Y."/>
            <person name="Li H."/>
            <person name="Ning X."/>
            <person name="Lin Y."/>
            <person name="Zhao L."/>
            <person name="Xing Q."/>
            <person name="Dou J."/>
            <person name="Li Y."/>
            <person name="Mao J."/>
            <person name="Guo H."/>
            <person name="Dou H."/>
            <person name="Li T."/>
            <person name="Mu C."/>
            <person name="Jiang W."/>
            <person name="Fu Q."/>
            <person name="Fu X."/>
            <person name="Miao Y."/>
            <person name="Liu J."/>
            <person name="Yu Q."/>
            <person name="Li R."/>
            <person name="Liao H."/>
            <person name="Li X."/>
            <person name="Kong Y."/>
            <person name="Jiang Z."/>
            <person name="Chourrout D."/>
            <person name="Li R."/>
            <person name="Bao Z."/>
        </authorList>
    </citation>
    <scope>NUCLEOTIDE SEQUENCE [LARGE SCALE GENOMIC DNA]</scope>
    <source>
        <strain evidence="7 8">PY_sf001</strain>
    </source>
</reference>
<evidence type="ECO:0000313" key="7">
    <source>
        <dbReference type="EMBL" id="OWF48970.1"/>
    </source>
</evidence>
<dbReference type="SUPFAM" id="SSF48056">
    <property type="entry name" value="Di-copper centre-containing domain"/>
    <property type="match status" value="1"/>
</dbReference>
<keyword evidence="2" id="KW-0186">Copper</keyword>
<dbReference type="PRINTS" id="PR00092">
    <property type="entry name" value="TYROSINASE"/>
</dbReference>
<dbReference type="GO" id="GO:0016491">
    <property type="term" value="F:oxidoreductase activity"/>
    <property type="evidence" value="ECO:0007669"/>
    <property type="project" value="InterPro"/>
</dbReference>
<feature type="signal peptide" evidence="4">
    <location>
        <begin position="1"/>
        <end position="19"/>
    </location>
</feature>
<keyword evidence="8" id="KW-1185">Reference proteome</keyword>
<accession>A0A210QJQ9</accession>
<dbReference type="InterPro" id="IPR002227">
    <property type="entry name" value="Tyrosinase_Cu-bd"/>
</dbReference>
<gene>
    <name evidence="7" type="ORF">KP79_PYT16161</name>
</gene>
<protein>
    <submittedName>
        <fullName evidence="7">Tyrosinase-like protein tyr-3</fullName>
    </submittedName>
</protein>
<comment type="caution">
    <text evidence="7">The sequence shown here is derived from an EMBL/GenBank/DDBJ whole genome shotgun (WGS) entry which is preliminary data.</text>
</comment>
<evidence type="ECO:0000259" key="5">
    <source>
        <dbReference type="PROSITE" id="PS00497"/>
    </source>
</evidence>
<dbReference type="EMBL" id="NEDP02003339">
    <property type="protein sequence ID" value="OWF48970.1"/>
    <property type="molecule type" value="Genomic_DNA"/>
</dbReference>
<feature type="domain" description="Tyrosinase copper-binding" evidence="5">
    <location>
        <begin position="248"/>
        <end position="265"/>
    </location>
</feature>
<name>A0A210QJQ9_MIZYE</name>
<evidence type="ECO:0000256" key="2">
    <source>
        <dbReference type="ARBA" id="ARBA00023008"/>
    </source>
</evidence>
<feature type="region of interest" description="Disordered" evidence="3">
    <location>
        <begin position="166"/>
        <end position="185"/>
    </location>
</feature>
<dbReference type="Proteomes" id="UP000242188">
    <property type="component" value="Unassembled WGS sequence"/>
</dbReference>
<dbReference type="PROSITE" id="PS00497">
    <property type="entry name" value="TYROSINASE_1"/>
    <property type="match status" value="1"/>
</dbReference>
<dbReference type="InterPro" id="IPR050316">
    <property type="entry name" value="Tyrosinase/Hemocyanin"/>
</dbReference>
<feature type="compositionally biased region" description="Basic and acidic residues" evidence="3">
    <location>
        <begin position="172"/>
        <end position="181"/>
    </location>
</feature>
<dbReference type="PANTHER" id="PTHR11474">
    <property type="entry name" value="TYROSINASE FAMILY MEMBER"/>
    <property type="match status" value="1"/>
</dbReference>
<proteinExistence type="predicted"/>
<evidence type="ECO:0000313" key="8">
    <source>
        <dbReference type="Proteomes" id="UP000242188"/>
    </source>
</evidence>
<sequence length="535" mass="61282">MFQAVAGLFFAGIVSRLFSLPTGQEQHLHGPSRNRTCQQYRGHHGHFEIFEQDDSVYCLHQHLYQSALDTSPANVLLVYAQELLIIALSRCGSRDWPHWLTERQQCNNGSTSDRCRTKTREIKACEKQQARITETSSNRKRKSKGRKITKCRRKCCRSEKGSKQRKKKCERRQKGSTDNGKKRLSKIQSCSWGRKEVRMMTRSEWKRFVDRLNILKESIPVRGGQESFVPYDVISDLHRNNVTINTAHGGPNFLGWHRVYLLLLEAALGVSIPYWDSRLDHDMSDPTDSVVWTNDFFGPGFGVEDTGPFANWITPDNESLVRNIGNNGSLMSADMVDTLLRYTRHDQAVEPTINSIEDIHEGPHRWVDGQLSSLETAPQDPVFFLHHSFVDYIWYLLRENMRKGGDIDPAFDYPCKGPRAHERYATMFPFGSLPNLYGYSDHLESLTHYIPSPACPDCGQSPYLYCDEGIRRCKSKAARPPAHSLGSDKKVKTRYRIRAIGILHLGRKFGHHKADVRTRGDTLTFLPLTNRGLFL</sequence>
<dbReference type="InterPro" id="IPR008922">
    <property type="entry name" value="Di-copper_centre_dom_sf"/>
</dbReference>
<dbReference type="GO" id="GO:0046872">
    <property type="term" value="F:metal ion binding"/>
    <property type="evidence" value="ECO:0007669"/>
    <property type="project" value="UniProtKB-KW"/>
</dbReference>
<dbReference type="OrthoDB" id="6132182at2759"/>
<evidence type="ECO:0000256" key="3">
    <source>
        <dbReference type="SAM" id="MobiDB-lite"/>
    </source>
</evidence>